<dbReference type="Proteomes" id="UP000051012">
    <property type="component" value="Unassembled WGS sequence"/>
</dbReference>
<keyword evidence="1" id="KW-1133">Transmembrane helix</keyword>
<accession>A0A0S7YBY1</accession>
<dbReference type="EMBL" id="LJNI01000090">
    <property type="protein sequence ID" value="KPJ72224.1"/>
    <property type="molecule type" value="Genomic_DNA"/>
</dbReference>
<dbReference type="Pfam" id="PF10882">
    <property type="entry name" value="bPH_5"/>
    <property type="match status" value="1"/>
</dbReference>
<dbReference type="Pfam" id="PF07853">
    <property type="entry name" value="DUF1648"/>
    <property type="match status" value="1"/>
</dbReference>
<evidence type="ECO:0000256" key="1">
    <source>
        <dbReference type="SAM" id="Phobius"/>
    </source>
</evidence>
<sequence length="324" mass="36329">MHMIFKPAQLDRLATIITSLTSGFLICLALFFVFKVPYGWVFSIIIVLIIVVSYLLSPKQYTFEGAKFTIEKIAGTKIVISLNDFEGYVAIPNFTKLKLARTFGNGGLFGYYGMFTTAEYGSINCQLTSFKNVFIIRTANGTFAVSPREPEKFEEFLKATLSGITGEIAILQPIAPEEIVPASPRILILPLVLFILTIVMILLAYTQLPDQIAIHFDFHGNPDGWGSKMSYLISNIVPASVLLVLAIIIFFFVRNTTPSRTIPNFLVIVISLIQIFIAYIAFDTYWVNKNDTHIIALPYTLVGFLVILGLLLFFYYTQIVKKQA</sequence>
<feature type="transmembrane region" description="Helical" evidence="1">
    <location>
        <begin position="265"/>
        <end position="282"/>
    </location>
</feature>
<dbReference type="PANTHER" id="PTHR37810">
    <property type="entry name" value="IMMUNITY PROTEIN SDPI"/>
    <property type="match status" value="1"/>
</dbReference>
<name>A0A0S7YBY1_UNCT6</name>
<gene>
    <name evidence="4" type="ORF">AMJ52_07055</name>
</gene>
<dbReference type="GO" id="GO:0009636">
    <property type="term" value="P:response to toxic substance"/>
    <property type="evidence" value="ECO:0007669"/>
    <property type="project" value="TreeGrafter"/>
</dbReference>
<feature type="transmembrane region" description="Helical" evidence="1">
    <location>
        <begin position="186"/>
        <end position="208"/>
    </location>
</feature>
<dbReference type="PATRIC" id="fig|1703772.3.peg.155"/>
<keyword evidence="1" id="KW-0812">Transmembrane</keyword>
<dbReference type="InterPro" id="IPR012867">
    <property type="entry name" value="DUF1648"/>
</dbReference>
<feature type="domain" description="DUF1648" evidence="2">
    <location>
        <begin position="192"/>
        <end position="232"/>
    </location>
</feature>
<evidence type="ECO:0008006" key="6">
    <source>
        <dbReference type="Google" id="ProtNLM"/>
    </source>
</evidence>
<evidence type="ECO:0000259" key="3">
    <source>
        <dbReference type="Pfam" id="PF10882"/>
    </source>
</evidence>
<keyword evidence="1" id="KW-0472">Membrane</keyword>
<proteinExistence type="predicted"/>
<protein>
    <recommendedName>
        <fullName evidence="6">DUF1648 domain-containing protein</fullName>
    </recommendedName>
</protein>
<dbReference type="InterPro" id="IPR027783">
    <property type="entry name" value="Bacterial_PH-related"/>
</dbReference>
<organism evidence="4 5">
    <name type="scientific">candidate division TA06 bacterium DG_78</name>
    <dbReference type="NCBI Taxonomy" id="1703772"/>
    <lineage>
        <taxon>Bacteria</taxon>
        <taxon>Bacteria division TA06</taxon>
    </lineage>
</organism>
<evidence type="ECO:0000313" key="5">
    <source>
        <dbReference type="Proteomes" id="UP000051012"/>
    </source>
</evidence>
<evidence type="ECO:0000313" key="4">
    <source>
        <dbReference type="EMBL" id="KPJ72224.1"/>
    </source>
</evidence>
<feature type="domain" description="Bacterial Pleckstrin homology" evidence="3">
    <location>
        <begin position="60"/>
        <end position="159"/>
    </location>
</feature>
<dbReference type="PANTHER" id="PTHR37810:SF5">
    <property type="entry name" value="IMMUNITY PROTEIN SDPI"/>
    <property type="match status" value="1"/>
</dbReference>
<feature type="transmembrane region" description="Helical" evidence="1">
    <location>
        <begin position="12"/>
        <end position="34"/>
    </location>
</feature>
<reference evidence="4 5" key="1">
    <citation type="journal article" date="2015" name="Microbiome">
        <title>Genomic resolution of linkages in carbon, nitrogen, and sulfur cycling among widespread estuary sediment bacteria.</title>
        <authorList>
            <person name="Baker B.J."/>
            <person name="Lazar C.S."/>
            <person name="Teske A.P."/>
            <person name="Dick G.J."/>
        </authorList>
    </citation>
    <scope>NUCLEOTIDE SEQUENCE [LARGE SCALE GENOMIC DNA]</scope>
    <source>
        <strain evidence="4">DG_78</strain>
    </source>
</reference>
<feature type="transmembrane region" description="Helical" evidence="1">
    <location>
        <begin position="228"/>
        <end position="253"/>
    </location>
</feature>
<feature type="transmembrane region" description="Helical" evidence="1">
    <location>
        <begin position="294"/>
        <end position="316"/>
    </location>
</feature>
<feature type="transmembrane region" description="Helical" evidence="1">
    <location>
        <begin position="40"/>
        <end position="57"/>
    </location>
</feature>
<dbReference type="AlphaFoldDB" id="A0A0S7YBY1"/>
<evidence type="ECO:0000259" key="2">
    <source>
        <dbReference type="Pfam" id="PF07853"/>
    </source>
</evidence>
<comment type="caution">
    <text evidence="4">The sequence shown here is derived from an EMBL/GenBank/DDBJ whole genome shotgun (WGS) entry which is preliminary data.</text>
</comment>